<dbReference type="OrthoDB" id="6370030at2"/>
<keyword evidence="2" id="KW-1185">Reference proteome</keyword>
<evidence type="ECO:0000313" key="2">
    <source>
        <dbReference type="Proteomes" id="UP000035057"/>
    </source>
</evidence>
<dbReference type="PATRIC" id="fig|1137280.3.peg.2175"/>
<comment type="caution">
    <text evidence="1">The sequence shown here is derived from an EMBL/GenBank/DDBJ whole genome shotgun (WGS) entry which is preliminary data.</text>
</comment>
<protein>
    <submittedName>
        <fullName evidence="1">Uncharacterized protein</fullName>
    </submittedName>
</protein>
<accession>A0A072N130</accession>
<dbReference type="Proteomes" id="UP000035057">
    <property type="component" value="Unassembled WGS sequence"/>
</dbReference>
<dbReference type="AlphaFoldDB" id="A0A072N130"/>
<reference evidence="1 2" key="1">
    <citation type="submission" date="2012-12" db="EMBL/GenBank/DDBJ databases">
        <title>Genome assembly of Marinobacter sp. AK21.</title>
        <authorList>
            <person name="Khatri I."/>
            <person name="Kumar R."/>
            <person name="Vaidya B."/>
            <person name="Subramanian S."/>
            <person name="Pinnaka A."/>
        </authorList>
    </citation>
    <scope>NUCLEOTIDE SEQUENCE [LARGE SCALE GENOMIC DNA]</scope>
    <source>
        <strain evidence="1 2">AK21</strain>
    </source>
</reference>
<gene>
    <name evidence="1" type="ORF">D777_02359</name>
</gene>
<name>A0A072N130_9GAMM</name>
<dbReference type="STRING" id="1137280.D777_02359"/>
<dbReference type="EMBL" id="ANIE01000006">
    <property type="protein sequence ID" value="KEF31206.1"/>
    <property type="molecule type" value="Genomic_DNA"/>
</dbReference>
<evidence type="ECO:0000313" key="1">
    <source>
        <dbReference type="EMBL" id="KEF31206.1"/>
    </source>
</evidence>
<organism evidence="1 2">
    <name type="scientific">Marinobacter nitratireducens</name>
    <dbReference type="NCBI Taxonomy" id="1137280"/>
    <lineage>
        <taxon>Bacteria</taxon>
        <taxon>Pseudomonadati</taxon>
        <taxon>Pseudomonadota</taxon>
        <taxon>Gammaproteobacteria</taxon>
        <taxon>Pseudomonadales</taxon>
        <taxon>Marinobacteraceae</taxon>
        <taxon>Marinobacter</taxon>
    </lineage>
</organism>
<proteinExistence type="predicted"/>
<sequence length="84" mass="9270">MTKTQQQYYVAQLAEGSAVPTLLCGHCQSILSRTRIFRNTGDQHQDIECQTIGLCSADDCGAVNCCDNAMSRIENPERLFEIAS</sequence>
<dbReference type="RefSeq" id="WP_036131890.1">
    <property type="nucleotide sequence ID" value="NZ_ANIE01000006.1"/>
</dbReference>